<evidence type="ECO:0000313" key="2">
    <source>
        <dbReference type="Proteomes" id="UP001279681"/>
    </source>
</evidence>
<name>A0ABU4WD13_9FUSO</name>
<dbReference type="RefSeq" id="WP_320314764.1">
    <property type="nucleotide sequence ID" value="NZ_JAVIKH010000040.1"/>
</dbReference>
<accession>A0ABU4WD13</accession>
<dbReference type="Gene3D" id="2.40.160.10">
    <property type="entry name" value="Porin"/>
    <property type="match status" value="1"/>
</dbReference>
<comment type="caution">
    <text evidence="1">The sequence shown here is derived from an EMBL/GenBank/DDBJ whole genome shotgun (WGS) entry which is preliminary data.</text>
</comment>
<proteinExistence type="predicted"/>
<sequence>MGNKKYLKKFLFLSAFLIVARNTYTEEKSSEERIVLKEISTNVEEKIDLDAPYEEQSLVTPGRITLKNNGGYIYSIVDPIPADPKLSIKSNKKQDIKSNQIEFYVYSNYQESIKHWEILIYDQEDIQQLNPVGKIEGSELLLNKPIVFIHDKNSVQEGDKYFYTLKVYDENGRFDQTDIYSIEFTSAINATKNPELANTIYGVDDTVIRNILLKGSKVRVYGKDLQGVQKLSINNNQINLDSKGDFAYEYYTDMVGDLNLPVLMTDENGNNYEYPMYINLPKSYDFAVGIADIFVGKNYVSGSDAILQDNYKYDDSVFSSGRLAFYYKKVWDDYRLTAQADTWEQETKYLFKGFSKRRPRDLFEKLERDDIEFNLGDESTYYRDTDTAGKFYIKLEKQNSSILWGSFNTGFTGNYYADYDRSLYGLQGLYNSEDSTKFGDTRTQGNIFISEPETLFTRDEFRGTGGSVYFLSFQDIVTGSAKVKVQVTDGRTGRILREIVLQDGRDYDVNELQGRIILKNPLPTIIATTDGGIIKDEPYYGDNVNLVVDYEFYSNDTDFAKTTYALRGKSWITDNVAIGGTLVSEARGDELQDYELQGVDVTLRKTDNTFMRVEYAHSKGTQALVNNFSFNGGYDSFLDRDKYEEIIANPMKYFNNISGDAYSISGEIAFKDFSDKFDNRDSGTFWYNRKDKGFSTAGFSNSSEHDDYGFTSKFQLSDRWDIGLGANKFKENDSDLYTGEPLSLEEDRVNATIGYQYTEKLKLSAELEYLKNKESGIENLDNPNEEALLAGIRADYEFQSNRTIYGMVQTAIWDDNYGANNIYTLGTDLRVTDKFRLNAEGSTGNKGNGVEVLGTYDFNPEHSLYMGYALDDNNDFGSNYGQEHTFTVGQKFLYDEKTSMYHENQFLKDNVGKGILQSYGVDYTYSEDMTVGALIQDGDLDTYDGNLSRTSVSVYSRYYKRDFMIRNKLEFGKDRGAGMSADRWATINRGKLILNDEYTLFGELNYLYRDAKEEKDDRSVEAGLGLGYRPIWNDRLNLIGKYEYVQNIGINNQFNATNDTKAHIISLEGIYELTQRLDIGGKYAFRTEELRAGRGEGDWFNSKLDLYAVRLNYEVIKSWYAFGEYHLLRDIEDDSYEHGAILGVYKEVQQNLKVGVGYNFTKFDDDLSDLDYNAKGWFINIIGKF</sequence>
<dbReference type="InterPro" id="IPR023614">
    <property type="entry name" value="Porin_dom_sf"/>
</dbReference>
<dbReference type="EMBL" id="JAVIKH010000040">
    <property type="protein sequence ID" value="MDX8337426.1"/>
    <property type="molecule type" value="Genomic_DNA"/>
</dbReference>
<gene>
    <name evidence="1" type="ORF">RFV38_13145</name>
</gene>
<dbReference type="Proteomes" id="UP001279681">
    <property type="component" value="Unassembled WGS sequence"/>
</dbReference>
<organism evidence="1 2">
    <name type="scientific">Candidatus Cetobacterium colombiensis</name>
    <dbReference type="NCBI Taxonomy" id="3073100"/>
    <lineage>
        <taxon>Bacteria</taxon>
        <taxon>Fusobacteriati</taxon>
        <taxon>Fusobacteriota</taxon>
        <taxon>Fusobacteriia</taxon>
        <taxon>Fusobacteriales</taxon>
        <taxon>Fusobacteriaceae</taxon>
        <taxon>Cetobacterium</taxon>
    </lineage>
</organism>
<evidence type="ECO:0000313" key="1">
    <source>
        <dbReference type="EMBL" id="MDX8337426.1"/>
    </source>
</evidence>
<reference evidence="2" key="1">
    <citation type="submission" date="2023-07" db="EMBL/GenBank/DDBJ databases">
        <authorList>
            <person name="Colorado M.A."/>
            <person name="Villamil L.M."/>
            <person name="Melo J.F."/>
            <person name="Rodriguez J.A."/>
            <person name="Ruiz R.Y."/>
        </authorList>
    </citation>
    <scope>NUCLEOTIDE SEQUENCE [LARGE SCALE GENOMIC DNA]</scope>
    <source>
        <strain evidence="2">C33</strain>
    </source>
</reference>
<dbReference type="SUPFAM" id="SSF56935">
    <property type="entry name" value="Porins"/>
    <property type="match status" value="1"/>
</dbReference>
<protein>
    <recommendedName>
        <fullName evidence="3">Autotransporter domain-containing protein</fullName>
    </recommendedName>
</protein>
<keyword evidence="2" id="KW-1185">Reference proteome</keyword>
<evidence type="ECO:0008006" key="3">
    <source>
        <dbReference type="Google" id="ProtNLM"/>
    </source>
</evidence>